<evidence type="ECO:0000256" key="1">
    <source>
        <dbReference type="SAM" id="MobiDB-lite"/>
    </source>
</evidence>
<proteinExistence type="predicted"/>
<evidence type="ECO:0000313" key="3">
    <source>
        <dbReference type="Proteomes" id="UP001305647"/>
    </source>
</evidence>
<reference evidence="2" key="2">
    <citation type="submission" date="2023-05" db="EMBL/GenBank/DDBJ databases">
        <authorList>
            <consortium name="Lawrence Berkeley National Laboratory"/>
            <person name="Steindorff A."/>
            <person name="Hensen N."/>
            <person name="Bonometti L."/>
            <person name="Westerberg I."/>
            <person name="Brannstrom I.O."/>
            <person name="Guillou S."/>
            <person name="Cros-Aarteil S."/>
            <person name="Calhoun S."/>
            <person name="Haridas S."/>
            <person name="Kuo A."/>
            <person name="Mondo S."/>
            <person name="Pangilinan J."/>
            <person name="Riley R."/>
            <person name="Labutti K."/>
            <person name="Andreopoulos B."/>
            <person name="Lipzen A."/>
            <person name="Chen C."/>
            <person name="Yanf M."/>
            <person name="Daum C."/>
            <person name="Ng V."/>
            <person name="Clum A."/>
            <person name="Ohm R."/>
            <person name="Martin F."/>
            <person name="Silar P."/>
            <person name="Natvig D."/>
            <person name="Lalanne C."/>
            <person name="Gautier V."/>
            <person name="Ament-Velasquez S.L."/>
            <person name="Kruys A."/>
            <person name="Hutchinson M.I."/>
            <person name="Powell A.J."/>
            <person name="Barry K."/>
            <person name="Miller A.N."/>
            <person name="Grigoriev I.V."/>
            <person name="Debuchy R."/>
            <person name="Gladieux P."/>
            <person name="Thoren M.H."/>
            <person name="Johannesson H."/>
        </authorList>
    </citation>
    <scope>NUCLEOTIDE SEQUENCE</scope>
    <source>
        <strain evidence="2">CBS 757.83</strain>
    </source>
</reference>
<name>A0AAN6SXY6_9PEZI</name>
<dbReference type="AlphaFoldDB" id="A0AAN6SXY6"/>
<accession>A0AAN6SXY6</accession>
<comment type="caution">
    <text evidence="2">The sequence shown here is derived from an EMBL/GenBank/DDBJ whole genome shotgun (WGS) entry which is preliminary data.</text>
</comment>
<feature type="region of interest" description="Disordered" evidence="1">
    <location>
        <begin position="1"/>
        <end position="28"/>
    </location>
</feature>
<dbReference type="EMBL" id="MU863692">
    <property type="protein sequence ID" value="KAK4096914.1"/>
    <property type="molecule type" value="Genomic_DNA"/>
</dbReference>
<keyword evidence="3" id="KW-1185">Reference proteome</keyword>
<dbReference type="Proteomes" id="UP001305647">
    <property type="component" value="Unassembled WGS sequence"/>
</dbReference>
<reference evidence="2" key="1">
    <citation type="journal article" date="2023" name="Mol. Phylogenet. Evol.">
        <title>Genome-scale phylogeny and comparative genomics of the fungal order Sordariales.</title>
        <authorList>
            <person name="Hensen N."/>
            <person name="Bonometti L."/>
            <person name="Westerberg I."/>
            <person name="Brannstrom I.O."/>
            <person name="Guillou S."/>
            <person name="Cros-Aarteil S."/>
            <person name="Calhoun S."/>
            <person name="Haridas S."/>
            <person name="Kuo A."/>
            <person name="Mondo S."/>
            <person name="Pangilinan J."/>
            <person name="Riley R."/>
            <person name="LaButti K."/>
            <person name="Andreopoulos B."/>
            <person name="Lipzen A."/>
            <person name="Chen C."/>
            <person name="Yan M."/>
            <person name="Daum C."/>
            <person name="Ng V."/>
            <person name="Clum A."/>
            <person name="Steindorff A."/>
            <person name="Ohm R.A."/>
            <person name="Martin F."/>
            <person name="Silar P."/>
            <person name="Natvig D.O."/>
            <person name="Lalanne C."/>
            <person name="Gautier V."/>
            <person name="Ament-Velasquez S.L."/>
            <person name="Kruys A."/>
            <person name="Hutchinson M.I."/>
            <person name="Powell A.J."/>
            <person name="Barry K."/>
            <person name="Miller A.N."/>
            <person name="Grigoriev I.V."/>
            <person name="Debuchy R."/>
            <person name="Gladieux P."/>
            <person name="Hiltunen Thoren M."/>
            <person name="Johannesson H."/>
        </authorList>
    </citation>
    <scope>NUCLEOTIDE SEQUENCE</scope>
    <source>
        <strain evidence="2">CBS 757.83</strain>
    </source>
</reference>
<evidence type="ECO:0000313" key="2">
    <source>
        <dbReference type="EMBL" id="KAK4096914.1"/>
    </source>
</evidence>
<sequence>MERVRYTPSPAVAIDGIPPKPEHPLPPLLHYNGTSKSSIRSLVTNHPSGQSAWRKADHAGQKSWAWPVLGCTGATRRLALFFFDTQNH</sequence>
<protein>
    <submittedName>
        <fullName evidence="2">Uncharacterized protein</fullName>
    </submittedName>
</protein>
<gene>
    <name evidence="2" type="ORF">N658DRAFT_501090</name>
</gene>
<organism evidence="2 3">
    <name type="scientific">Parathielavia hyrcaniae</name>
    <dbReference type="NCBI Taxonomy" id="113614"/>
    <lineage>
        <taxon>Eukaryota</taxon>
        <taxon>Fungi</taxon>
        <taxon>Dikarya</taxon>
        <taxon>Ascomycota</taxon>
        <taxon>Pezizomycotina</taxon>
        <taxon>Sordariomycetes</taxon>
        <taxon>Sordariomycetidae</taxon>
        <taxon>Sordariales</taxon>
        <taxon>Chaetomiaceae</taxon>
        <taxon>Parathielavia</taxon>
    </lineage>
</organism>